<keyword evidence="1" id="KW-0812">Transmembrane</keyword>
<gene>
    <name evidence="2" type="ORF">AJAP_26560</name>
</gene>
<protein>
    <submittedName>
        <fullName evidence="2">Conserved putative membrane protein</fullName>
    </submittedName>
</protein>
<dbReference type="HOGENOM" id="CLU_123372_1_1_11"/>
<keyword evidence="1" id="KW-0472">Membrane</keyword>
<dbReference type="Proteomes" id="UP000028492">
    <property type="component" value="Chromosome"/>
</dbReference>
<dbReference type="STRING" id="208439.AJAP_26560"/>
<dbReference type="AlphaFoldDB" id="A0A075V0N2"/>
<accession>A0A075V0N2</accession>
<dbReference type="PANTHER" id="PTHR38441:SF1">
    <property type="entry name" value="MEMBRANE PROTEIN"/>
    <property type="match status" value="1"/>
</dbReference>
<evidence type="ECO:0000256" key="1">
    <source>
        <dbReference type="SAM" id="Phobius"/>
    </source>
</evidence>
<keyword evidence="3" id="KW-1185">Reference proteome</keyword>
<name>A0A075V0N2_9PSEU</name>
<dbReference type="RefSeq" id="WP_038516100.1">
    <property type="nucleotide sequence ID" value="NZ_CP008953.1"/>
</dbReference>
<organism evidence="2 3">
    <name type="scientific">Amycolatopsis japonica</name>
    <dbReference type="NCBI Taxonomy" id="208439"/>
    <lineage>
        <taxon>Bacteria</taxon>
        <taxon>Bacillati</taxon>
        <taxon>Actinomycetota</taxon>
        <taxon>Actinomycetes</taxon>
        <taxon>Pseudonocardiales</taxon>
        <taxon>Pseudonocardiaceae</taxon>
        <taxon>Amycolatopsis</taxon>
        <taxon>Amycolatopsis japonica group</taxon>
    </lineage>
</organism>
<dbReference type="KEGG" id="aja:AJAP_26560"/>
<feature type="transmembrane region" description="Helical" evidence="1">
    <location>
        <begin position="97"/>
        <end position="119"/>
    </location>
</feature>
<evidence type="ECO:0000313" key="3">
    <source>
        <dbReference type="Proteomes" id="UP000028492"/>
    </source>
</evidence>
<feature type="transmembrane region" description="Helical" evidence="1">
    <location>
        <begin position="63"/>
        <end position="85"/>
    </location>
</feature>
<sequence>MPDVARPYAASNALEDTGQMPALFVRERQRQSTPPPPRPAGPDFDRIQHGKEFVALRKTFRRFVFPMSVLFFTWYMTFVLLAAYAHDFMSRKVWGEVNVGILLGLGQFASTILITIAYLKFANKRLDPKVEALRASVGAGER</sequence>
<dbReference type="EMBL" id="CP008953">
    <property type="protein sequence ID" value="AIG78159.1"/>
    <property type="molecule type" value="Genomic_DNA"/>
</dbReference>
<dbReference type="eggNOG" id="COG3162">
    <property type="taxonomic scope" value="Bacteria"/>
</dbReference>
<proteinExistence type="predicted"/>
<keyword evidence="1" id="KW-1133">Transmembrane helix</keyword>
<reference evidence="2 3" key="1">
    <citation type="journal article" date="2014" name="J. Biotechnol.">
        <title>Complete genome sequence of the actinobacterium Amycolatopsis japonica MG417-CF17(T) (=DSM 44213T) producing (S,S)-N,N'-ethylenediaminedisuccinic acid.</title>
        <authorList>
            <person name="Stegmann E."/>
            <person name="Albersmeier A."/>
            <person name="Spohn M."/>
            <person name="Gert H."/>
            <person name="Weber T."/>
            <person name="Wohlleben W."/>
            <person name="Kalinowski J."/>
            <person name="Ruckert C."/>
        </authorList>
    </citation>
    <scope>NUCLEOTIDE SEQUENCE [LARGE SCALE GENOMIC DNA]</scope>
    <source>
        <strain evidence="3">MG417-CF17 (DSM 44213)</strain>
    </source>
</reference>
<dbReference type="PANTHER" id="PTHR38441">
    <property type="entry name" value="INTEGRAL MEMBRANE PROTEIN-RELATED"/>
    <property type="match status" value="1"/>
</dbReference>
<dbReference type="Pfam" id="PF04341">
    <property type="entry name" value="DUF485"/>
    <property type="match status" value="1"/>
</dbReference>
<evidence type="ECO:0000313" key="2">
    <source>
        <dbReference type="EMBL" id="AIG78159.1"/>
    </source>
</evidence>
<dbReference type="InterPro" id="IPR007436">
    <property type="entry name" value="DUF485"/>
</dbReference>